<organism evidence="1 2">
    <name type="scientific">Desulfosporosinus meridiei (strain ATCC BAA-275 / DSM 13257 / KCTC 12902 / NCIMB 13706 / S10)</name>
    <dbReference type="NCBI Taxonomy" id="768704"/>
    <lineage>
        <taxon>Bacteria</taxon>
        <taxon>Bacillati</taxon>
        <taxon>Bacillota</taxon>
        <taxon>Clostridia</taxon>
        <taxon>Eubacteriales</taxon>
        <taxon>Desulfitobacteriaceae</taxon>
        <taxon>Desulfosporosinus</taxon>
    </lineage>
</organism>
<keyword evidence="2" id="KW-1185">Reference proteome</keyword>
<dbReference type="RefSeq" id="WP_014903246.1">
    <property type="nucleotide sequence ID" value="NC_018515.1"/>
</dbReference>
<dbReference type="Gene3D" id="3.10.450.50">
    <property type="match status" value="1"/>
</dbReference>
<dbReference type="eggNOG" id="COG3012">
    <property type="taxonomic scope" value="Bacteria"/>
</dbReference>
<accession>J7IR81</accession>
<proteinExistence type="predicted"/>
<dbReference type="OrthoDB" id="9814022at2"/>
<protein>
    <recommendedName>
        <fullName evidence="3">SEC-C motif-containing protein</fullName>
    </recommendedName>
</protein>
<name>J7IR81_DESMD</name>
<evidence type="ECO:0008006" key="3">
    <source>
        <dbReference type="Google" id="ProtNLM"/>
    </source>
</evidence>
<dbReference type="PANTHER" id="PTHR33747:SF1">
    <property type="entry name" value="ADENYLATE CYCLASE-ASSOCIATED CAP C-TERMINAL DOMAIN-CONTAINING PROTEIN"/>
    <property type="match status" value="1"/>
</dbReference>
<dbReference type="STRING" id="768704.Desmer_2410"/>
<sequence length="410" mass="47662">MSKKPDKKTEAALIRALKNAKAFSQQLQENREKRLWKKVDVPCSLYEAINGLTKAEMDTIRKNYDLRNLSSLRKAELAAELAKLIPLKFKKIIFTLDQSRYDFIKIIIKNSGVIPDMGISVSNAEAFMGLSIIFPGLYDDQKVLFMPTELINIFSQIDSSELQNIVQRNTEWIRLTHGLLHYYGVMDAWLVKAKISELIGQEIDILEFMNVMSFACDFYGQARYTLYGYQDDRVFDAKKIVEEHRMRPGVDYYPFTKNQLLKAGDPDHVDRTPEMSSFISFLLKHYRLSDQEINEIALQTTYMINADSKPTLIIQYLQSWIEFPSFEFVQQLTARIMELYNNTRQWVLKGHTPNELIQEERKYLKPLPTEPFKISQQNSKVIDLQTRTKIGRNDPCPCGSGKKFKKCCEK</sequence>
<dbReference type="Proteomes" id="UP000005262">
    <property type="component" value="Chromosome"/>
</dbReference>
<evidence type="ECO:0000313" key="2">
    <source>
        <dbReference type="Proteomes" id="UP000005262"/>
    </source>
</evidence>
<gene>
    <name evidence="1" type="ordered locus">Desmer_2410</name>
</gene>
<evidence type="ECO:0000313" key="1">
    <source>
        <dbReference type="EMBL" id="AFQ44332.1"/>
    </source>
</evidence>
<reference evidence="1 2" key="1">
    <citation type="journal article" date="2012" name="J. Bacteriol.">
        <title>Complete genome sequences of Desulfosporosinus orientis DSM765T, Desulfosporosinus youngiae DSM17734T, Desulfosporosinus meridiei DSM13257T, and Desulfosporosinus acidiphilus DSM22704T.</title>
        <authorList>
            <person name="Pester M."/>
            <person name="Brambilla E."/>
            <person name="Alazard D."/>
            <person name="Rattei T."/>
            <person name="Weinmaier T."/>
            <person name="Han J."/>
            <person name="Lucas S."/>
            <person name="Lapidus A."/>
            <person name="Cheng J.F."/>
            <person name="Goodwin L."/>
            <person name="Pitluck S."/>
            <person name="Peters L."/>
            <person name="Ovchinnikova G."/>
            <person name="Teshima H."/>
            <person name="Detter J.C."/>
            <person name="Han C.S."/>
            <person name="Tapia R."/>
            <person name="Land M.L."/>
            <person name="Hauser L."/>
            <person name="Kyrpides N.C."/>
            <person name="Ivanova N.N."/>
            <person name="Pagani I."/>
            <person name="Huntmann M."/>
            <person name="Wei C.L."/>
            <person name="Davenport K.W."/>
            <person name="Daligault H."/>
            <person name="Chain P.S."/>
            <person name="Chen A."/>
            <person name="Mavromatis K."/>
            <person name="Markowitz V."/>
            <person name="Szeto E."/>
            <person name="Mikhailova N."/>
            <person name="Pati A."/>
            <person name="Wagner M."/>
            <person name="Woyke T."/>
            <person name="Ollivier B."/>
            <person name="Klenk H.P."/>
            <person name="Spring S."/>
            <person name="Loy A."/>
        </authorList>
    </citation>
    <scope>NUCLEOTIDE SEQUENCE [LARGE SCALE GENOMIC DNA]</scope>
    <source>
        <strain evidence="2">ATCC BAA-275 / DSM 13257 / NCIMB 13706 / S10</strain>
    </source>
</reference>
<dbReference type="InterPro" id="IPR004027">
    <property type="entry name" value="SEC_C_motif"/>
</dbReference>
<dbReference type="KEGG" id="dmi:Desmer_2410"/>
<dbReference type="PANTHER" id="PTHR33747">
    <property type="entry name" value="UPF0225 PROTEIN SCO1677"/>
    <property type="match status" value="1"/>
</dbReference>
<dbReference type="AlphaFoldDB" id="J7IR81"/>
<reference evidence="2" key="2">
    <citation type="submission" date="2012-08" db="EMBL/GenBank/DDBJ databases">
        <title>Finished genome of Desulfosporosinus meridiei DSM 13257.</title>
        <authorList>
            <person name="Huntemann M."/>
            <person name="Wei C.-L."/>
            <person name="Han J."/>
            <person name="Detter J.C."/>
            <person name="Han C."/>
            <person name="Davenport K."/>
            <person name="Daligault H."/>
            <person name="Erkkila T."/>
            <person name="Gu W."/>
            <person name="Munk A.C.C."/>
            <person name="Teshima H."/>
            <person name="Xu Y."/>
            <person name="Chain P."/>
            <person name="Tapia R."/>
            <person name="Chen A."/>
            <person name="Krypides N."/>
            <person name="Mavromatis K."/>
            <person name="Markowitz V."/>
            <person name="Szeto E."/>
            <person name="Ivanova N."/>
            <person name="Mikhailova N."/>
            <person name="Ovchinnikova G."/>
            <person name="Pagani I."/>
            <person name="Pati A."/>
            <person name="Goodwin L."/>
            <person name="Peters L."/>
            <person name="Pitluck S."/>
            <person name="Woyke T."/>
            <person name="Pester M."/>
            <person name="Spring S."/>
            <person name="Ollivier B."/>
            <person name="Rattei T."/>
            <person name="Klenk H.-P."/>
            <person name="Wagner M."/>
            <person name="Loy A."/>
        </authorList>
    </citation>
    <scope>NUCLEOTIDE SEQUENCE [LARGE SCALE GENOMIC DNA]</scope>
    <source>
        <strain evidence="2">ATCC BAA-275 / DSM 13257 / NCIMB 13706 / S10</strain>
    </source>
</reference>
<dbReference type="Pfam" id="PF02810">
    <property type="entry name" value="SEC-C"/>
    <property type="match status" value="1"/>
</dbReference>
<dbReference type="HOGENOM" id="CLU_057071_0_0_9"/>
<dbReference type="EMBL" id="CP003629">
    <property type="protein sequence ID" value="AFQ44332.1"/>
    <property type="molecule type" value="Genomic_DNA"/>
</dbReference>
<dbReference type="SUPFAM" id="SSF103642">
    <property type="entry name" value="Sec-C motif"/>
    <property type="match status" value="1"/>
</dbReference>